<protein>
    <submittedName>
        <fullName evidence="1">Uncharacterized protein</fullName>
    </submittedName>
</protein>
<evidence type="ECO:0000313" key="1">
    <source>
        <dbReference type="EMBL" id="KAJ1205241.1"/>
    </source>
</evidence>
<comment type="caution">
    <text evidence="1">The sequence shown here is derived from an EMBL/GenBank/DDBJ whole genome shotgun (WGS) entry which is preliminary data.</text>
</comment>
<evidence type="ECO:0000313" key="2">
    <source>
        <dbReference type="Proteomes" id="UP001066276"/>
    </source>
</evidence>
<sequence length="81" mass="9536">MAEVKMELMDLAIEDMQFLLQDLMEAETFSNEEAVRLKMIEECNSVEISKKLLVKTHDLQTSLRMEQTDVKQMALIWNQEE</sequence>
<name>A0AAV7VY12_PLEWA</name>
<proteinExistence type="predicted"/>
<dbReference type="Proteomes" id="UP001066276">
    <property type="component" value="Chromosome 1_2"/>
</dbReference>
<keyword evidence="2" id="KW-1185">Reference proteome</keyword>
<accession>A0AAV7VY12</accession>
<gene>
    <name evidence="1" type="ORF">NDU88_000676</name>
</gene>
<organism evidence="1 2">
    <name type="scientific">Pleurodeles waltl</name>
    <name type="common">Iberian ribbed newt</name>
    <dbReference type="NCBI Taxonomy" id="8319"/>
    <lineage>
        <taxon>Eukaryota</taxon>
        <taxon>Metazoa</taxon>
        <taxon>Chordata</taxon>
        <taxon>Craniata</taxon>
        <taxon>Vertebrata</taxon>
        <taxon>Euteleostomi</taxon>
        <taxon>Amphibia</taxon>
        <taxon>Batrachia</taxon>
        <taxon>Caudata</taxon>
        <taxon>Salamandroidea</taxon>
        <taxon>Salamandridae</taxon>
        <taxon>Pleurodelinae</taxon>
        <taxon>Pleurodeles</taxon>
    </lineage>
</organism>
<dbReference type="EMBL" id="JANPWB010000002">
    <property type="protein sequence ID" value="KAJ1205241.1"/>
    <property type="molecule type" value="Genomic_DNA"/>
</dbReference>
<dbReference type="AlphaFoldDB" id="A0AAV7VY12"/>
<reference evidence="1" key="1">
    <citation type="journal article" date="2022" name="bioRxiv">
        <title>Sequencing and chromosome-scale assembly of the giantPleurodeles waltlgenome.</title>
        <authorList>
            <person name="Brown T."/>
            <person name="Elewa A."/>
            <person name="Iarovenko S."/>
            <person name="Subramanian E."/>
            <person name="Araus A.J."/>
            <person name="Petzold A."/>
            <person name="Susuki M."/>
            <person name="Suzuki K.-i.T."/>
            <person name="Hayashi T."/>
            <person name="Toyoda A."/>
            <person name="Oliveira C."/>
            <person name="Osipova E."/>
            <person name="Leigh N.D."/>
            <person name="Simon A."/>
            <person name="Yun M.H."/>
        </authorList>
    </citation>
    <scope>NUCLEOTIDE SEQUENCE</scope>
    <source>
        <strain evidence="1">20211129_DDA</strain>
        <tissue evidence="1">Liver</tissue>
    </source>
</reference>